<dbReference type="Gene3D" id="1.20.1250.20">
    <property type="entry name" value="MFS general substrate transporter like domains"/>
    <property type="match status" value="1"/>
</dbReference>
<feature type="transmembrane region" description="Helical" evidence="8">
    <location>
        <begin position="312"/>
        <end position="345"/>
    </location>
</feature>
<evidence type="ECO:0000313" key="9">
    <source>
        <dbReference type="EMBL" id="SHH15298.1"/>
    </source>
</evidence>
<keyword evidence="7 8" id="KW-0472">Membrane</keyword>
<dbReference type="Proteomes" id="UP000184226">
    <property type="component" value="Unassembled WGS sequence"/>
</dbReference>
<dbReference type="InterPro" id="IPR004667">
    <property type="entry name" value="ADP_ATP_car_bac_type"/>
</dbReference>
<dbReference type="InterPro" id="IPR036259">
    <property type="entry name" value="MFS_trans_sf"/>
</dbReference>
<organism evidence="9 10">
    <name type="scientific">Pollutimonas bauzanensis</name>
    <dbReference type="NCBI Taxonomy" id="658167"/>
    <lineage>
        <taxon>Bacteria</taxon>
        <taxon>Pseudomonadati</taxon>
        <taxon>Pseudomonadota</taxon>
        <taxon>Betaproteobacteria</taxon>
        <taxon>Burkholderiales</taxon>
        <taxon>Alcaligenaceae</taxon>
        <taxon>Pollutimonas</taxon>
    </lineage>
</organism>
<keyword evidence="6 8" id="KW-1133">Transmembrane helix</keyword>
<dbReference type="Pfam" id="PF03219">
    <property type="entry name" value="TLC"/>
    <property type="match status" value="1"/>
</dbReference>
<dbReference type="GO" id="GO:0016020">
    <property type="term" value="C:membrane"/>
    <property type="evidence" value="ECO:0007669"/>
    <property type="project" value="UniProtKB-SubCell"/>
</dbReference>
<accession>A0A1M5QMZ2</accession>
<protein>
    <recommendedName>
        <fullName evidence="8">ADP,ATP carrier protein</fullName>
    </recommendedName>
</protein>
<feature type="transmembrane region" description="Helical" evidence="8">
    <location>
        <begin position="28"/>
        <end position="46"/>
    </location>
</feature>
<evidence type="ECO:0000313" key="10">
    <source>
        <dbReference type="Proteomes" id="UP000184226"/>
    </source>
</evidence>
<comment type="similarity">
    <text evidence="8">Belongs to the ADP/ATP translocase tlc family.</text>
</comment>
<feature type="transmembrane region" description="Helical" evidence="8">
    <location>
        <begin position="286"/>
        <end position="305"/>
    </location>
</feature>
<evidence type="ECO:0000256" key="8">
    <source>
        <dbReference type="RuleBase" id="RU363121"/>
    </source>
</evidence>
<evidence type="ECO:0000256" key="6">
    <source>
        <dbReference type="ARBA" id="ARBA00022989"/>
    </source>
</evidence>
<dbReference type="SUPFAM" id="SSF103473">
    <property type="entry name" value="MFS general substrate transporter"/>
    <property type="match status" value="1"/>
</dbReference>
<evidence type="ECO:0000256" key="3">
    <source>
        <dbReference type="ARBA" id="ARBA00022692"/>
    </source>
</evidence>
<sequence length="444" mass="47459">MTTTPPSSAAGWRKLAGAIDLRPGEAKLLGWAGLYIFCLMSAYYALRPLRDTMGVAGGVDNLPWLFTGTLLAMLAANPLYAALVRRLPSRRFIPLVYLFFIGNIAVFGVLFALAGAGWQVWIGRAFFIWLSVFNLFVVSVFWALMTDVFSPAQAKRLFGTLAAAATVGAIAGSGVTAFLARHLATAMLLVLAGALLVIAIACVWRVLALAPARAADPADPAAADGGLEAVVGGSIFAGITHTLRSPYLLNIGLYILLYTITSTFLYFEQAAIARDAFPDNASRTAFFATVDLIVNILTLGVQLFLTGRILRWLGVAVAAAFLPALTLVGFGVFAAFPTIAVLVAFQVLRRVGNFGLARPTRELLFTVLPREDKYKAKNVIDTVIYRLGDQAGSWSYALLGALGLSAAGVALVALPLSLAWLANGLWLGRRQESMAKRRQADGIE</sequence>
<evidence type="ECO:0000256" key="5">
    <source>
        <dbReference type="ARBA" id="ARBA00022840"/>
    </source>
</evidence>
<feature type="transmembrane region" description="Helical" evidence="8">
    <location>
        <begin position="157"/>
        <end position="180"/>
    </location>
</feature>
<proteinExistence type="inferred from homology"/>
<reference evidence="9 10" key="1">
    <citation type="submission" date="2016-11" db="EMBL/GenBank/DDBJ databases">
        <authorList>
            <person name="Jaros S."/>
            <person name="Januszkiewicz K."/>
            <person name="Wedrychowicz H."/>
        </authorList>
    </citation>
    <scope>NUCLEOTIDE SEQUENCE [LARGE SCALE GENOMIC DNA]</scope>
    <source>
        <strain evidence="9 10">CGMCC 1.10190</strain>
    </source>
</reference>
<evidence type="ECO:0000256" key="2">
    <source>
        <dbReference type="ARBA" id="ARBA00022448"/>
    </source>
</evidence>
<dbReference type="GO" id="GO:0005471">
    <property type="term" value="F:ATP:ADP antiporter activity"/>
    <property type="evidence" value="ECO:0007669"/>
    <property type="project" value="InterPro"/>
</dbReference>
<keyword evidence="4 8" id="KW-0547">Nucleotide-binding</keyword>
<feature type="transmembrane region" description="Helical" evidence="8">
    <location>
        <begin position="396"/>
        <end position="428"/>
    </location>
</feature>
<keyword evidence="2 8" id="KW-0813">Transport</keyword>
<evidence type="ECO:0000256" key="4">
    <source>
        <dbReference type="ARBA" id="ARBA00022741"/>
    </source>
</evidence>
<dbReference type="PANTHER" id="PTHR43596">
    <property type="entry name" value="ADP,ATP CARRIER PROTEIN"/>
    <property type="match status" value="1"/>
</dbReference>
<keyword evidence="10" id="KW-1185">Reference proteome</keyword>
<name>A0A1M5QMZ2_9BURK</name>
<comment type="subcellular location">
    <subcellularLocation>
        <location evidence="1 8">Membrane</location>
        <topology evidence="1 8">Multi-pass membrane protein</topology>
    </subcellularLocation>
</comment>
<dbReference type="EMBL" id="FQXE01000002">
    <property type="protein sequence ID" value="SHH15298.1"/>
    <property type="molecule type" value="Genomic_DNA"/>
</dbReference>
<feature type="transmembrane region" description="Helical" evidence="8">
    <location>
        <begin position="126"/>
        <end position="145"/>
    </location>
</feature>
<evidence type="ECO:0000256" key="1">
    <source>
        <dbReference type="ARBA" id="ARBA00004141"/>
    </source>
</evidence>
<feature type="transmembrane region" description="Helical" evidence="8">
    <location>
        <begin position="95"/>
        <end position="120"/>
    </location>
</feature>
<feature type="transmembrane region" description="Helical" evidence="8">
    <location>
        <begin position="62"/>
        <end position="83"/>
    </location>
</feature>
<feature type="transmembrane region" description="Helical" evidence="8">
    <location>
        <begin position="247"/>
        <end position="266"/>
    </location>
</feature>
<dbReference type="AlphaFoldDB" id="A0A1M5QMZ2"/>
<keyword evidence="5 8" id="KW-0067">ATP-binding</keyword>
<dbReference type="STRING" id="658167.SAMN04488135_102324"/>
<keyword evidence="3 8" id="KW-0812">Transmembrane</keyword>
<gene>
    <name evidence="9" type="ORF">SAMN04488135_102324</name>
</gene>
<dbReference type="GO" id="GO:0005524">
    <property type="term" value="F:ATP binding"/>
    <property type="evidence" value="ECO:0007669"/>
    <property type="project" value="UniProtKB-KW"/>
</dbReference>
<dbReference type="PANTHER" id="PTHR43596:SF1">
    <property type="entry name" value="ADP,ATP CARRIER PROTEIN"/>
    <property type="match status" value="1"/>
</dbReference>
<evidence type="ECO:0000256" key="7">
    <source>
        <dbReference type="ARBA" id="ARBA00023136"/>
    </source>
</evidence>
<dbReference type="RefSeq" id="WP_073101955.1">
    <property type="nucleotide sequence ID" value="NZ_FQXE01000002.1"/>
</dbReference>
<feature type="transmembrane region" description="Helical" evidence="8">
    <location>
        <begin position="186"/>
        <end position="207"/>
    </location>
</feature>